<keyword evidence="7" id="KW-1185">Reference proteome</keyword>
<dbReference type="InterPro" id="IPR046357">
    <property type="entry name" value="PPIase_dom_sf"/>
</dbReference>
<dbReference type="Gene3D" id="3.10.50.40">
    <property type="match status" value="1"/>
</dbReference>
<evidence type="ECO:0000313" key="6">
    <source>
        <dbReference type="Ensembl" id="ENSORLP00000041582.1"/>
    </source>
</evidence>
<sequence length="120" mass="12980">MTPTSFDNSCPLVFLTGTAGTLGITEVKTEVVSKPEQCTQKSKKGDLINAHYDGYLLDGSHRTDKAGHPQWFVLGVGQVIKGLDIGMMDMCAGEKRKITVPSDLAFGKNGKDPFMSVFLL</sequence>
<reference evidence="6 7" key="1">
    <citation type="journal article" date="2007" name="Nature">
        <title>The medaka draft genome and insights into vertebrate genome evolution.</title>
        <authorList>
            <person name="Kasahara M."/>
            <person name="Naruse K."/>
            <person name="Sasaki S."/>
            <person name="Nakatani Y."/>
            <person name="Qu W."/>
            <person name="Ahsan B."/>
            <person name="Yamada T."/>
            <person name="Nagayasu Y."/>
            <person name="Doi K."/>
            <person name="Kasai Y."/>
            <person name="Jindo T."/>
            <person name="Kobayashi D."/>
            <person name="Shimada A."/>
            <person name="Toyoda A."/>
            <person name="Kuroki Y."/>
            <person name="Fujiyama A."/>
            <person name="Sasaki T."/>
            <person name="Shimizu A."/>
            <person name="Asakawa S."/>
            <person name="Shimizu N."/>
            <person name="Hashimoto S."/>
            <person name="Yang J."/>
            <person name="Lee Y."/>
            <person name="Matsushima K."/>
            <person name="Sugano S."/>
            <person name="Sakaizumi M."/>
            <person name="Narita T."/>
            <person name="Ohishi K."/>
            <person name="Haga S."/>
            <person name="Ohta F."/>
            <person name="Nomoto H."/>
            <person name="Nogata K."/>
            <person name="Morishita T."/>
            <person name="Endo T."/>
            <person name="Shin-I T."/>
            <person name="Takeda H."/>
            <person name="Morishita S."/>
            <person name="Kohara Y."/>
        </authorList>
    </citation>
    <scope>NUCLEOTIDE SEQUENCE [LARGE SCALE GENOMIC DNA]</scope>
    <source>
        <strain evidence="6 7">Hd-rR</strain>
    </source>
</reference>
<evidence type="ECO:0000256" key="3">
    <source>
        <dbReference type="ARBA" id="ARBA00023180"/>
    </source>
</evidence>
<dbReference type="GO" id="GO:0003755">
    <property type="term" value="F:peptidyl-prolyl cis-trans isomerase activity"/>
    <property type="evidence" value="ECO:0007669"/>
    <property type="project" value="UniProtKB-KW"/>
</dbReference>
<dbReference type="SUPFAM" id="SSF54534">
    <property type="entry name" value="FKBP-like"/>
    <property type="match status" value="1"/>
</dbReference>
<evidence type="ECO:0000256" key="4">
    <source>
        <dbReference type="PROSITE-ProRule" id="PRU00277"/>
    </source>
</evidence>
<gene>
    <name evidence="6" type="primary">FKBP7</name>
    <name evidence="6" type="synonym">fkbp7</name>
</gene>
<protein>
    <recommendedName>
        <fullName evidence="4">peptidylprolyl isomerase</fullName>
        <ecNumber evidence="4">5.2.1.8</ecNumber>
    </recommendedName>
</protein>
<keyword evidence="1" id="KW-0732">Signal</keyword>
<name>A0A3B3IBS3_ORYLA</name>
<dbReference type="InterPro" id="IPR001179">
    <property type="entry name" value="PPIase_FKBP_dom"/>
</dbReference>
<reference evidence="6" key="2">
    <citation type="submission" date="2025-08" db="UniProtKB">
        <authorList>
            <consortium name="Ensembl"/>
        </authorList>
    </citation>
    <scope>IDENTIFICATION</scope>
    <source>
        <strain evidence="6">Hd-rR</strain>
    </source>
</reference>
<dbReference type="Proteomes" id="UP000001038">
    <property type="component" value="Chromosome 21"/>
</dbReference>
<dbReference type="Bgee" id="ENSORLG00000015126">
    <property type="expression patterns" value="Expressed in testis and 13 other cell types or tissues"/>
</dbReference>
<reference evidence="6" key="3">
    <citation type="submission" date="2025-09" db="UniProtKB">
        <authorList>
            <consortium name="Ensembl"/>
        </authorList>
    </citation>
    <scope>IDENTIFICATION</scope>
    <source>
        <strain evidence="6">Hd-rR</strain>
    </source>
</reference>
<keyword evidence="3" id="KW-0325">Glycoprotein</keyword>
<evidence type="ECO:0000256" key="2">
    <source>
        <dbReference type="ARBA" id="ARBA00022737"/>
    </source>
</evidence>
<organism evidence="6 7">
    <name type="scientific">Oryzias latipes</name>
    <name type="common">Japanese rice fish</name>
    <name type="synonym">Japanese killifish</name>
    <dbReference type="NCBI Taxonomy" id="8090"/>
    <lineage>
        <taxon>Eukaryota</taxon>
        <taxon>Metazoa</taxon>
        <taxon>Chordata</taxon>
        <taxon>Craniata</taxon>
        <taxon>Vertebrata</taxon>
        <taxon>Euteleostomi</taxon>
        <taxon>Actinopterygii</taxon>
        <taxon>Neopterygii</taxon>
        <taxon>Teleostei</taxon>
        <taxon>Neoteleostei</taxon>
        <taxon>Acanthomorphata</taxon>
        <taxon>Ovalentaria</taxon>
        <taxon>Atherinomorphae</taxon>
        <taxon>Beloniformes</taxon>
        <taxon>Adrianichthyidae</taxon>
        <taxon>Oryziinae</taxon>
        <taxon>Oryzias</taxon>
    </lineage>
</organism>
<dbReference type="Pfam" id="PF00254">
    <property type="entry name" value="FKBP_C"/>
    <property type="match status" value="1"/>
</dbReference>
<dbReference type="PANTHER" id="PTHR46222">
    <property type="entry name" value="PEPTIDYL-PROLYL CIS-TRANS ISOMERASE FKBP7/14"/>
    <property type="match status" value="1"/>
</dbReference>
<dbReference type="PANTHER" id="PTHR46222:SF2">
    <property type="entry name" value="PEPTIDYL-PROLYL CIS-TRANS ISOMERASE FKBP7"/>
    <property type="match status" value="1"/>
</dbReference>
<keyword evidence="4" id="KW-0697">Rotamase</keyword>
<keyword evidence="2" id="KW-0677">Repeat</keyword>
<feature type="domain" description="PPIase FKBP-type" evidence="5">
    <location>
        <begin position="45"/>
        <end position="120"/>
    </location>
</feature>
<evidence type="ECO:0000256" key="1">
    <source>
        <dbReference type="ARBA" id="ARBA00022729"/>
    </source>
</evidence>
<dbReference type="PROSITE" id="PS50059">
    <property type="entry name" value="FKBP_PPIASE"/>
    <property type="match status" value="1"/>
</dbReference>
<proteinExistence type="predicted"/>
<dbReference type="GeneTree" id="ENSGT00940000159964"/>
<evidence type="ECO:0000259" key="5">
    <source>
        <dbReference type="PROSITE" id="PS50059"/>
    </source>
</evidence>
<dbReference type="InterPro" id="IPR052273">
    <property type="entry name" value="PPIase_FKBP"/>
</dbReference>
<accession>A0A3B3IBS3</accession>
<dbReference type="EC" id="5.2.1.8" evidence="4"/>
<keyword evidence="4" id="KW-0413">Isomerase</keyword>
<comment type="catalytic activity">
    <reaction evidence="4">
        <text>[protein]-peptidylproline (omega=180) = [protein]-peptidylproline (omega=0)</text>
        <dbReference type="Rhea" id="RHEA:16237"/>
        <dbReference type="Rhea" id="RHEA-COMP:10747"/>
        <dbReference type="Rhea" id="RHEA-COMP:10748"/>
        <dbReference type="ChEBI" id="CHEBI:83833"/>
        <dbReference type="ChEBI" id="CHEBI:83834"/>
        <dbReference type="EC" id="5.2.1.8"/>
    </reaction>
</comment>
<dbReference type="AlphaFoldDB" id="A0A3B3IBS3"/>
<evidence type="ECO:0000313" key="7">
    <source>
        <dbReference type="Proteomes" id="UP000001038"/>
    </source>
</evidence>
<dbReference type="Ensembl" id="ENSORLT00000038120.1">
    <property type="protein sequence ID" value="ENSORLP00000041582.1"/>
    <property type="gene ID" value="ENSORLG00000015126.2"/>
</dbReference>